<evidence type="ECO:0000313" key="9">
    <source>
        <dbReference type="EMBL" id="KAF2091738.1"/>
    </source>
</evidence>
<dbReference type="InterPro" id="IPR051430">
    <property type="entry name" value="Fungal_TF_Env_Response"/>
</dbReference>
<dbReference type="OrthoDB" id="4236860at2759"/>
<dbReference type="SMART" id="SM00066">
    <property type="entry name" value="GAL4"/>
    <property type="match status" value="1"/>
</dbReference>
<evidence type="ECO:0000256" key="5">
    <source>
        <dbReference type="ARBA" id="ARBA00023163"/>
    </source>
</evidence>
<comment type="caution">
    <text evidence="9">The sequence shown here is derived from an EMBL/GenBank/DDBJ whole genome shotgun (WGS) entry which is preliminary data.</text>
</comment>
<dbReference type="GO" id="GO:0000978">
    <property type="term" value="F:RNA polymerase II cis-regulatory region sequence-specific DNA binding"/>
    <property type="evidence" value="ECO:0007669"/>
    <property type="project" value="TreeGrafter"/>
</dbReference>
<feature type="compositionally biased region" description="Basic residues" evidence="7">
    <location>
        <begin position="235"/>
        <end position="245"/>
    </location>
</feature>
<evidence type="ECO:0000256" key="6">
    <source>
        <dbReference type="ARBA" id="ARBA00023242"/>
    </source>
</evidence>
<dbReference type="PANTHER" id="PTHR31944:SF130">
    <property type="entry name" value="ZN(II)2CYS6 TRANSCRIPTION FACTO (EUROFUNG)"/>
    <property type="match status" value="1"/>
</dbReference>
<dbReference type="PROSITE" id="PS50048">
    <property type="entry name" value="ZN2_CY6_FUNGAL_2"/>
    <property type="match status" value="1"/>
</dbReference>
<dbReference type="InterPro" id="IPR007219">
    <property type="entry name" value="XnlR_reg_dom"/>
</dbReference>
<organism evidence="9 10">
    <name type="scientific">Saccharata proteae CBS 121410</name>
    <dbReference type="NCBI Taxonomy" id="1314787"/>
    <lineage>
        <taxon>Eukaryota</taxon>
        <taxon>Fungi</taxon>
        <taxon>Dikarya</taxon>
        <taxon>Ascomycota</taxon>
        <taxon>Pezizomycotina</taxon>
        <taxon>Dothideomycetes</taxon>
        <taxon>Dothideomycetes incertae sedis</taxon>
        <taxon>Botryosphaeriales</taxon>
        <taxon>Saccharataceae</taxon>
        <taxon>Saccharata</taxon>
    </lineage>
</organism>
<dbReference type="PANTHER" id="PTHR31944">
    <property type="entry name" value="HEME-RESPONSIVE ZINC FINGER TRANSCRIPTION FACTOR HAP1"/>
    <property type="match status" value="1"/>
</dbReference>
<reference evidence="9" key="1">
    <citation type="journal article" date="2020" name="Stud. Mycol.">
        <title>101 Dothideomycetes genomes: a test case for predicting lifestyles and emergence of pathogens.</title>
        <authorList>
            <person name="Haridas S."/>
            <person name="Albert R."/>
            <person name="Binder M."/>
            <person name="Bloem J."/>
            <person name="Labutti K."/>
            <person name="Salamov A."/>
            <person name="Andreopoulos B."/>
            <person name="Baker S."/>
            <person name="Barry K."/>
            <person name="Bills G."/>
            <person name="Bluhm B."/>
            <person name="Cannon C."/>
            <person name="Castanera R."/>
            <person name="Culley D."/>
            <person name="Daum C."/>
            <person name="Ezra D."/>
            <person name="Gonzalez J."/>
            <person name="Henrissat B."/>
            <person name="Kuo A."/>
            <person name="Liang C."/>
            <person name="Lipzen A."/>
            <person name="Lutzoni F."/>
            <person name="Magnuson J."/>
            <person name="Mondo S."/>
            <person name="Nolan M."/>
            <person name="Ohm R."/>
            <person name="Pangilinan J."/>
            <person name="Park H.-J."/>
            <person name="Ramirez L."/>
            <person name="Alfaro M."/>
            <person name="Sun H."/>
            <person name="Tritt A."/>
            <person name="Yoshinaga Y."/>
            <person name="Zwiers L.-H."/>
            <person name="Turgeon B."/>
            <person name="Goodwin S."/>
            <person name="Spatafora J."/>
            <person name="Crous P."/>
            <person name="Grigoriev I."/>
        </authorList>
    </citation>
    <scope>NUCLEOTIDE SEQUENCE</scope>
    <source>
        <strain evidence="9">CBS 121410</strain>
    </source>
</reference>
<evidence type="ECO:0000256" key="1">
    <source>
        <dbReference type="ARBA" id="ARBA00022723"/>
    </source>
</evidence>
<keyword evidence="5" id="KW-0804">Transcription</keyword>
<evidence type="ECO:0000256" key="2">
    <source>
        <dbReference type="ARBA" id="ARBA00022833"/>
    </source>
</evidence>
<dbReference type="GO" id="GO:0001228">
    <property type="term" value="F:DNA-binding transcription activator activity, RNA polymerase II-specific"/>
    <property type="evidence" value="ECO:0007669"/>
    <property type="project" value="TreeGrafter"/>
</dbReference>
<keyword evidence="2" id="KW-0862">Zinc</keyword>
<accession>A0A9P4LZT0</accession>
<keyword evidence="1" id="KW-0479">Metal-binding</keyword>
<name>A0A9P4LZT0_9PEZI</name>
<feature type="compositionally biased region" description="Basic and acidic residues" evidence="7">
    <location>
        <begin position="13"/>
        <end position="25"/>
    </location>
</feature>
<evidence type="ECO:0000256" key="4">
    <source>
        <dbReference type="ARBA" id="ARBA00023125"/>
    </source>
</evidence>
<dbReference type="Pfam" id="PF00172">
    <property type="entry name" value="Zn_clus"/>
    <property type="match status" value="1"/>
</dbReference>
<dbReference type="InterPro" id="IPR001138">
    <property type="entry name" value="Zn2Cys6_DnaBD"/>
</dbReference>
<keyword evidence="10" id="KW-1185">Reference proteome</keyword>
<dbReference type="Pfam" id="PF04082">
    <property type="entry name" value="Fungal_trans"/>
    <property type="match status" value="1"/>
</dbReference>
<keyword evidence="3" id="KW-0805">Transcription regulation</keyword>
<dbReference type="GO" id="GO:0008270">
    <property type="term" value="F:zinc ion binding"/>
    <property type="evidence" value="ECO:0007669"/>
    <property type="project" value="InterPro"/>
</dbReference>
<dbReference type="SUPFAM" id="SSF57701">
    <property type="entry name" value="Zn2/Cys6 DNA-binding domain"/>
    <property type="match status" value="1"/>
</dbReference>
<dbReference type="CDD" id="cd12148">
    <property type="entry name" value="fungal_TF_MHR"/>
    <property type="match status" value="1"/>
</dbReference>
<protein>
    <recommendedName>
        <fullName evidence="8">Zn(2)-C6 fungal-type domain-containing protein</fullName>
    </recommendedName>
</protein>
<keyword evidence="4" id="KW-0238">DNA-binding</keyword>
<evidence type="ECO:0000259" key="8">
    <source>
        <dbReference type="PROSITE" id="PS50048"/>
    </source>
</evidence>
<evidence type="ECO:0000256" key="3">
    <source>
        <dbReference type="ARBA" id="ARBA00023015"/>
    </source>
</evidence>
<keyword evidence="6" id="KW-0539">Nucleus</keyword>
<dbReference type="Gene3D" id="4.10.240.10">
    <property type="entry name" value="Zn(2)-C6 fungal-type DNA-binding domain"/>
    <property type="match status" value="1"/>
</dbReference>
<dbReference type="PROSITE" id="PS00463">
    <property type="entry name" value="ZN2_CY6_FUNGAL_1"/>
    <property type="match status" value="1"/>
</dbReference>
<dbReference type="Proteomes" id="UP000799776">
    <property type="component" value="Unassembled WGS sequence"/>
</dbReference>
<evidence type="ECO:0000256" key="7">
    <source>
        <dbReference type="SAM" id="MobiDB-lite"/>
    </source>
</evidence>
<gene>
    <name evidence="9" type="ORF">K490DRAFT_61166</name>
</gene>
<dbReference type="AlphaFoldDB" id="A0A9P4LZT0"/>
<feature type="region of interest" description="Disordered" evidence="7">
    <location>
        <begin position="231"/>
        <end position="257"/>
    </location>
</feature>
<dbReference type="GO" id="GO:0006351">
    <property type="term" value="P:DNA-templated transcription"/>
    <property type="evidence" value="ECO:0007669"/>
    <property type="project" value="InterPro"/>
</dbReference>
<feature type="region of interest" description="Disordered" evidence="7">
    <location>
        <begin position="1"/>
        <end position="31"/>
    </location>
</feature>
<dbReference type="EMBL" id="ML978711">
    <property type="protein sequence ID" value="KAF2091738.1"/>
    <property type="molecule type" value="Genomic_DNA"/>
</dbReference>
<proteinExistence type="predicted"/>
<dbReference type="GO" id="GO:0005634">
    <property type="term" value="C:nucleus"/>
    <property type="evidence" value="ECO:0007669"/>
    <property type="project" value="TreeGrafter"/>
</dbReference>
<dbReference type="InterPro" id="IPR036864">
    <property type="entry name" value="Zn2-C6_fun-type_DNA-bd_sf"/>
</dbReference>
<sequence length="763" mass="86271">MEDRTPNSSRRSRSPEDVPGDAHNEPRKRRRKALSCYDCRRRKLRCDREYPACTRCRKGGHPETCSYDARADLGKGGLDEFAMHLEADANDRIAILSPSTLHSAAKAGPEANDLLQSQRQKISELETRLAQLEGRSSRSSLSHNAMGQESVVTVHEAWPNNIDSVFAPPNRSILKEPAELETMLFRGKGFKTQFFGASNITSTLVTHFPGLRSFMQDAFMQNPSLVHGRTEMKASKARWKKHRQSQSHEPSRNLEDLLPTKDEADNLVTLYAETYERTYRILHMPTFWKDYEAFWRDPSNRRPEFTSILLAILATVSCATPAHPKSYCADSPLQRERAIEWVEACEAWLERQSAKHTDIGKYQLRCLVLLAKYTNAIKWKQLWPAARNLFTFGMAAGLHRDPRCLVKETTVFEQEMRRRLWATIVELELQGSVYRGMPASSQGLVSDCAAPLNVNDMDLEEFGRKSFPTAWPIQEYTEASFLHVSSKSLQLRVSINALVNNSSSSLSYDDALTYDRQLLQELGRIPSWTGNDAAVFPRTLLDMQLRQYLILLHNPFARQAGTNPRYAYSRAACMDAAAAILEQHSKLIAADCYALLLLRSDIVRSALSIIQNAFMSVLAQDHRFFQSQSNHISKLVDKALVLVEQKTIRTGAPFSHHWHISAAYNLLLAKVDPANREQRSKDTVERLMGLYRTISDRQEPIEQISGSLEADDGPTANEGPVDPTVADLQLPLDTALADPNGFDFSDLNSWALDDLWNYGPIEI</sequence>
<feature type="domain" description="Zn(2)-C6 fungal-type" evidence="8">
    <location>
        <begin position="35"/>
        <end position="67"/>
    </location>
</feature>
<evidence type="ECO:0000313" key="10">
    <source>
        <dbReference type="Proteomes" id="UP000799776"/>
    </source>
</evidence>
<dbReference type="CDD" id="cd00067">
    <property type="entry name" value="GAL4"/>
    <property type="match status" value="1"/>
</dbReference>